<keyword evidence="19" id="KW-1185">Reference proteome</keyword>
<dbReference type="InterPro" id="IPR029038">
    <property type="entry name" value="MetRS_Zn"/>
</dbReference>
<dbReference type="InterPro" id="IPR002547">
    <property type="entry name" value="tRNA-bd_dom"/>
</dbReference>
<dbReference type="InterPro" id="IPR023458">
    <property type="entry name" value="Met-tRNA_ligase_1"/>
</dbReference>
<sequence>MTQRRILVTAALPYANGDIHIGHLVEYIQTDIWVRFQKLRGHECRFFCADDTHGTAIMIRARQEGRSEEELIADVREKHVADFSGFNIEFDNYGSTNSEQNRRLCHEFWSALLEAGLVHEKEVTQLFDVQENTFLADRFVKGTCPKCKATDQYGDNCDKCGSTYTPADLTDPISTLSNTTPEVRTANHLFVRIEDLHGFLEGWTQSGQHLQSEVANYLKGHFLGDPLRDWDISRPEPYFGFEIPDSPGNYWYVWFDAPIGYIASTLEWCEKTGEDFNLWWKNPETEVHHFIGKDITYFHTLFWPAMLKTAGFNLPEKVHIHGFLSVDGEKMAKSKGTFIKAATYLNHLDPACLRYYYATKLGPRLDDLDLNLEEFVQKVNSDLVGKVVNLASRSAKFVAKTGLSATYPDDGDLFEYAASRSETIAAAYEICDYNGAMREILALADRANKFVEDQKPWELRKDESRQQELQDICTIALNLFRQIIIYLTPVLPRLSAQTGELLNDPITNWGQAQTPLTGVPVNKFQHLFKRIEEKQVQAMTDEVKAEAEAAIQEEAASQWNDSGAALEQEPMSEECTIDDFVKVDLRVARIVSANSVPEADKLLQLTLSLGGNERRNVFAGIKSAYNPEELIGRLVICCANLKPRKMRFGISEGMVLASGPGGKDVFLLTPDEGAVPGQRVH</sequence>
<dbReference type="NCBIfam" id="NF001100">
    <property type="entry name" value="PRK00133.1"/>
    <property type="match status" value="1"/>
</dbReference>
<evidence type="ECO:0000259" key="17">
    <source>
        <dbReference type="PROSITE" id="PS50886"/>
    </source>
</evidence>
<feature type="binding site" evidence="16">
    <location>
        <position position="157"/>
    </location>
    <ligand>
        <name>Zn(2+)</name>
        <dbReference type="ChEBI" id="CHEBI:29105"/>
    </ligand>
</feature>
<dbReference type="CDD" id="cd07957">
    <property type="entry name" value="Anticodon_Ia_Met"/>
    <property type="match status" value="1"/>
</dbReference>
<gene>
    <name evidence="16 18" type="primary">metG</name>
    <name evidence="18" type="ORF">V202x_02780</name>
</gene>
<comment type="catalytic activity">
    <reaction evidence="15 16">
        <text>tRNA(Met) + L-methionine + ATP = L-methionyl-tRNA(Met) + AMP + diphosphate</text>
        <dbReference type="Rhea" id="RHEA:13481"/>
        <dbReference type="Rhea" id="RHEA-COMP:9667"/>
        <dbReference type="Rhea" id="RHEA-COMP:9698"/>
        <dbReference type="ChEBI" id="CHEBI:30616"/>
        <dbReference type="ChEBI" id="CHEBI:33019"/>
        <dbReference type="ChEBI" id="CHEBI:57844"/>
        <dbReference type="ChEBI" id="CHEBI:78442"/>
        <dbReference type="ChEBI" id="CHEBI:78530"/>
        <dbReference type="ChEBI" id="CHEBI:456215"/>
        <dbReference type="EC" id="6.1.1.10"/>
    </reaction>
</comment>
<feature type="domain" description="TRNA-binding" evidence="17">
    <location>
        <begin position="579"/>
        <end position="681"/>
    </location>
</feature>
<dbReference type="PRINTS" id="PR01041">
    <property type="entry name" value="TRNASYNTHMET"/>
</dbReference>
<proteinExistence type="inferred from homology"/>
<dbReference type="PANTHER" id="PTHR45765:SF1">
    <property type="entry name" value="METHIONINE--TRNA LIGASE, CYTOPLASMIC"/>
    <property type="match status" value="1"/>
</dbReference>
<evidence type="ECO:0000256" key="9">
    <source>
        <dbReference type="ARBA" id="ARBA00022741"/>
    </source>
</evidence>
<keyword evidence="12 16" id="KW-0694">RNA-binding</keyword>
<comment type="cofactor">
    <cofactor evidence="16">
        <name>Zn(2+)</name>
        <dbReference type="ChEBI" id="CHEBI:29105"/>
    </cofactor>
    <text evidence="16">Binds 1 zinc ion per subunit.</text>
</comment>
<dbReference type="InterPro" id="IPR041872">
    <property type="entry name" value="Anticodon_Met"/>
</dbReference>
<feature type="binding site" evidence="16">
    <location>
        <position position="333"/>
    </location>
    <ligand>
        <name>ATP</name>
        <dbReference type="ChEBI" id="CHEBI:30616"/>
    </ligand>
</feature>
<comment type="function">
    <text evidence="1 16">Is required not only for elongation of protein synthesis but also for the initiation of all mRNA translation through initiator tRNA(fMet) aminoacylation.</text>
</comment>
<dbReference type="InterPro" id="IPR014729">
    <property type="entry name" value="Rossmann-like_a/b/a_fold"/>
</dbReference>
<evidence type="ECO:0000256" key="7">
    <source>
        <dbReference type="ARBA" id="ARBA00022598"/>
    </source>
</evidence>
<keyword evidence="9 16" id="KW-0547">Nucleotide-binding</keyword>
<evidence type="ECO:0000313" key="19">
    <source>
        <dbReference type="Proteomes" id="UP000318384"/>
    </source>
</evidence>
<dbReference type="Gene3D" id="1.10.730.10">
    <property type="entry name" value="Isoleucyl-tRNA Synthetase, Domain 1"/>
    <property type="match status" value="1"/>
</dbReference>
<feature type="binding site" evidence="16">
    <location>
        <position position="160"/>
    </location>
    <ligand>
        <name>Zn(2+)</name>
        <dbReference type="ChEBI" id="CHEBI:29105"/>
    </ligand>
</feature>
<dbReference type="Pfam" id="PF01588">
    <property type="entry name" value="tRNA_bind"/>
    <property type="match status" value="1"/>
</dbReference>
<comment type="caution">
    <text evidence="16">Lacks conserved residue(s) required for the propagation of feature annotation.</text>
</comment>
<dbReference type="InterPro" id="IPR033911">
    <property type="entry name" value="MetRS_core"/>
</dbReference>
<evidence type="ECO:0000256" key="13">
    <source>
        <dbReference type="ARBA" id="ARBA00022917"/>
    </source>
</evidence>
<accession>A0A517WNU8</accession>
<dbReference type="Gene3D" id="2.40.50.140">
    <property type="entry name" value="Nucleic acid-binding proteins"/>
    <property type="match status" value="1"/>
</dbReference>
<evidence type="ECO:0000256" key="8">
    <source>
        <dbReference type="ARBA" id="ARBA00022723"/>
    </source>
</evidence>
<dbReference type="SUPFAM" id="SSF50249">
    <property type="entry name" value="Nucleic acid-binding proteins"/>
    <property type="match status" value="1"/>
</dbReference>
<dbReference type="HAMAP" id="MF_00098">
    <property type="entry name" value="Met_tRNA_synth_type1"/>
    <property type="match status" value="1"/>
</dbReference>
<comment type="subcellular location">
    <subcellularLocation>
        <location evidence="2 16">Cytoplasm</location>
    </subcellularLocation>
</comment>
<dbReference type="PROSITE" id="PS00178">
    <property type="entry name" value="AA_TRNA_LIGASE_I"/>
    <property type="match status" value="1"/>
</dbReference>
<evidence type="ECO:0000256" key="4">
    <source>
        <dbReference type="ARBA" id="ARBA00011738"/>
    </source>
</evidence>
<keyword evidence="10 16" id="KW-0862">Zinc</keyword>
<evidence type="ECO:0000256" key="11">
    <source>
        <dbReference type="ARBA" id="ARBA00022840"/>
    </source>
</evidence>
<keyword evidence="13 16" id="KW-0648">Protein biosynthesis</keyword>
<feature type="binding site" evidence="16">
    <location>
        <position position="147"/>
    </location>
    <ligand>
        <name>Zn(2+)</name>
        <dbReference type="ChEBI" id="CHEBI:29105"/>
    </ligand>
</feature>
<dbReference type="PANTHER" id="PTHR45765">
    <property type="entry name" value="METHIONINE--TRNA LIGASE"/>
    <property type="match status" value="1"/>
</dbReference>
<dbReference type="Proteomes" id="UP000318384">
    <property type="component" value="Chromosome"/>
</dbReference>
<evidence type="ECO:0000256" key="15">
    <source>
        <dbReference type="ARBA" id="ARBA00047364"/>
    </source>
</evidence>
<dbReference type="InterPro" id="IPR014758">
    <property type="entry name" value="Met-tRNA_synth"/>
</dbReference>
<keyword evidence="11 16" id="KW-0067">ATP-binding</keyword>
<evidence type="ECO:0000256" key="14">
    <source>
        <dbReference type="ARBA" id="ARBA00023146"/>
    </source>
</evidence>
<feature type="short sequence motif" description="'HIGH' region" evidence="16">
    <location>
        <begin position="13"/>
        <end position="23"/>
    </location>
</feature>
<dbReference type="CDD" id="cd00814">
    <property type="entry name" value="MetRS_core"/>
    <property type="match status" value="1"/>
</dbReference>
<dbReference type="EC" id="6.1.1.10" evidence="16"/>
<comment type="subunit">
    <text evidence="4 16">Homodimer.</text>
</comment>
<evidence type="ECO:0000256" key="1">
    <source>
        <dbReference type="ARBA" id="ARBA00003314"/>
    </source>
</evidence>
<dbReference type="EMBL" id="CP037422">
    <property type="protein sequence ID" value="QDU06934.1"/>
    <property type="molecule type" value="Genomic_DNA"/>
</dbReference>
<dbReference type="InterPro" id="IPR015413">
    <property type="entry name" value="Methionyl/Leucyl_tRNA_Synth"/>
</dbReference>
<name>A0A517WNU8_9PLAN</name>
<dbReference type="GO" id="GO:0005524">
    <property type="term" value="F:ATP binding"/>
    <property type="evidence" value="ECO:0007669"/>
    <property type="project" value="UniProtKB-UniRule"/>
</dbReference>
<evidence type="ECO:0000256" key="2">
    <source>
        <dbReference type="ARBA" id="ARBA00004496"/>
    </source>
</evidence>
<dbReference type="Gene3D" id="2.20.28.20">
    <property type="entry name" value="Methionyl-tRNA synthetase, Zn-domain"/>
    <property type="match status" value="1"/>
</dbReference>
<dbReference type="GO" id="GO:0005829">
    <property type="term" value="C:cytosol"/>
    <property type="evidence" value="ECO:0007669"/>
    <property type="project" value="TreeGrafter"/>
</dbReference>
<organism evidence="18 19">
    <name type="scientific">Gimesia aquarii</name>
    <dbReference type="NCBI Taxonomy" id="2527964"/>
    <lineage>
        <taxon>Bacteria</taxon>
        <taxon>Pseudomonadati</taxon>
        <taxon>Planctomycetota</taxon>
        <taxon>Planctomycetia</taxon>
        <taxon>Planctomycetales</taxon>
        <taxon>Planctomycetaceae</taxon>
        <taxon>Gimesia</taxon>
    </lineage>
</organism>
<dbReference type="SUPFAM" id="SSF52374">
    <property type="entry name" value="Nucleotidylyl transferase"/>
    <property type="match status" value="1"/>
</dbReference>
<dbReference type="InterPro" id="IPR004495">
    <property type="entry name" value="Met-tRNA-synth_bsu_C"/>
</dbReference>
<keyword evidence="5 16" id="KW-0963">Cytoplasm</keyword>
<dbReference type="SUPFAM" id="SSF47323">
    <property type="entry name" value="Anticodon-binding domain of a subclass of class I aminoacyl-tRNA synthetases"/>
    <property type="match status" value="1"/>
</dbReference>
<dbReference type="GO" id="GO:0006431">
    <property type="term" value="P:methionyl-tRNA aminoacylation"/>
    <property type="evidence" value="ECO:0007669"/>
    <property type="project" value="UniProtKB-UniRule"/>
</dbReference>
<comment type="similarity">
    <text evidence="3 16">Belongs to the class-I aminoacyl-tRNA synthetase family. MetG type 1 subfamily.</text>
</comment>
<evidence type="ECO:0000313" key="18">
    <source>
        <dbReference type="EMBL" id="QDU06934.1"/>
    </source>
</evidence>
<dbReference type="OrthoDB" id="9810191at2"/>
<dbReference type="NCBIfam" id="TIGR00398">
    <property type="entry name" value="metG"/>
    <property type="match status" value="1"/>
</dbReference>
<dbReference type="AlphaFoldDB" id="A0A517WNU8"/>
<dbReference type="GO" id="GO:0004825">
    <property type="term" value="F:methionine-tRNA ligase activity"/>
    <property type="evidence" value="ECO:0007669"/>
    <property type="project" value="UniProtKB-UniRule"/>
</dbReference>
<dbReference type="GO" id="GO:0046872">
    <property type="term" value="F:metal ion binding"/>
    <property type="evidence" value="ECO:0007669"/>
    <property type="project" value="UniProtKB-KW"/>
</dbReference>
<evidence type="ECO:0000256" key="5">
    <source>
        <dbReference type="ARBA" id="ARBA00022490"/>
    </source>
</evidence>
<evidence type="ECO:0000256" key="16">
    <source>
        <dbReference type="HAMAP-Rule" id="MF_00098"/>
    </source>
</evidence>
<dbReference type="PROSITE" id="PS50886">
    <property type="entry name" value="TRBD"/>
    <property type="match status" value="1"/>
</dbReference>
<feature type="binding site" evidence="16">
    <location>
        <position position="144"/>
    </location>
    <ligand>
        <name>Zn(2+)</name>
        <dbReference type="ChEBI" id="CHEBI:29105"/>
    </ligand>
</feature>
<dbReference type="SUPFAM" id="SSF57770">
    <property type="entry name" value="Methionyl-tRNA synthetase (MetRS), Zn-domain"/>
    <property type="match status" value="1"/>
</dbReference>
<evidence type="ECO:0000256" key="10">
    <source>
        <dbReference type="ARBA" id="ARBA00022833"/>
    </source>
</evidence>
<dbReference type="FunFam" id="2.20.28.20:FF:000001">
    <property type="entry name" value="Methionine--tRNA ligase"/>
    <property type="match status" value="1"/>
</dbReference>
<dbReference type="InterPro" id="IPR012340">
    <property type="entry name" value="NA-bd_OB-fold"/>
</dbReference>
<dbReference type="Pfam" id="PF09334">
    <property type="entry name" value="tRNA-synt_1g"/>
    <property type="match status" value="1"/>
</dbReference>
<keyword evidence="7 16" id="KW-0436">Ligase</keyword>
<dbReference type="CDD" id="cd02800">
    <property type="entry name" value="tRNA_bind_EcMetRS_like"/>
    <property type="match status" value="1"/>
</dbReference>
<dbReference type="FunFam" id="2.40.50.140:FF:000042">
    <property type="entry name" value="Methionine--tRNA ligase"/>
    <property type="match status" value="1"/>
</dbReference>
<keyword evidence="6 16" id="KW-0820">tRNA-binding</keyword>
<evidence type="ECO:0000256" key="12">
    <source>
        <dbReference type="ARBA" id="ARBA00022884"/>
    </source>
</evidence>
<evidence type="ECO:0000256" key="3">
    <source>
        <dbReference type="ARBA" id="ARBA00008258"/>
    </source>
</evidence>
<dbReference type="InterPro" id="IPR009080">
    <property type="entry name" value="tRNAsynth_Ia_anticodon-bd"/>
</dbReference>
<dbReference type="InterPro" id="IPR001412">
    <property type="entry name" value="aa-tRNA-synth_I_CS"/>
</dbReference>
<keyword evidence="14 16" id="KW-0030">Aminoacyl-tRNA synthetase</keyword>
<protein>
    <recommendedName>
        <fullName evidence="16">Methionine--tRNA ligase</fullName>
        <ecNumber evidence="16">6.1.1.10</ecNumber>
    </recommendedName>
    <alternativeName>
        <fullName evidence="16">Methionyl-tRNA synthetase</fullName>
        <shortName evidence="16">MetRS</shortName>
    </alternativeName>
</protein>
<dbReference type="NCBIfam" id="TIGR00399">
    <property type="entry name" value="metG_C_term"/>
    <property type="match status" value="1"/>
</dbReference>
<dbReference type="RefSeq" id="WP_145170502.1">
    <property type="nucleotide sequence ID" value="NZ_CP037422.1"/>
</dbReference>
<dbReference type="GO" id="GO:0000049">
    <property type="term" value="F:tRNA binding"/>
    <property type="evidence" value="ECO:0007669"/>
    <property type="project" value="UniProtKB-UniRule"/>
</dbReference>
<reference evidence="18 19" key="1">
    <citation type="submission" date="2019-03" db="EMBL/GenBank/DDBJ databases">
        <title>Deep-cultivation of Planctomycetes and their phenomic and genomic characterization uncovers novel biology.</title>
        <authorList>
            <person name="Wiegand S."/>
            <person name="Jogler M."/>
            <person name="Boedeker C."/>
            <person name="Pinto D."/>
            <person name="Vollmers J."/>
            <person name="Rivas-Marin E."/>
            <person name="Kohn T."/>
            <person name="Peeters S.H."/>
            <person name="Heuer A."/>
            <person name="Rast P."/>
            <person name="Oberbeckmann S."/>
            <person name="Bunk B."/>
            <person name="Jeske O."/>
            <person name="Meyerdierks A."/>
            <person name="Storesund J.E."/>
            <person name="Kallscheuer N."/>
            <person name="Luecker S."/>
            <person name="Lage O.M."/>
            <person name="Pohl T."/>
            <person name="Merkel B.J."/>
            <person name="Hornburger P."/>
            <person name="Mueller R.-W."/>
            <person name="Bruemmer F."/>
            <person name="Labrenz M."/>
            <person name="Spormann A.M."/>
            <person name="Op den Camp H."/>
            <person name="Overmann J."/>
            <person name="Amann R."/>
            <person name="Jetten M.S.M."/>
            <person name="Mascher T."/>
            <person name="Medema M.H."/>
            <person name="Devos D.P."/>
            <person name="Kaster A.-K."/>
            <person name="Ovreas L."/>
            <person name="Rohde M."/>
            <person name="Galperin M.Y."/>
            <person name="Jogler C."/>
        </authorList>
    </citation>
    <scope>NUCLEOTIDE SEQUENCE [LARGE SCALE GENOMIC DNA]</scope>
    <source>
        <strain evidence="18 19">V202</strain>
    </source>
</reference>
<dbReference type="Gene3D" id="3.40.50.620">
    <property type="entry name" value="HUPs"/>
    <property type="match status" value="1"/>
</dbReference>
<keyword evidence="8 16" id="KW-0479">Metal-binding</keyword>
<evidence type="ECO:0000256" key="6">
    <source>
        <dbReference type="ARBA" id="ARBA00022555"/>
    </source>
</evidence>